<evidence type="ECO:0000256" key="1">
    <source>
        <dbReference type="SAM" id="SignalP"/>
    </source>
</evidence>
<dbReference type="AlphaFoldDB" id="A0AAX4HV07"/>
<sequence length="142" mass="15671">MKKLALSFALLLVSSAHASVVLETGTVSMSHKTEAKFEINRKNDTAWVVLQQTVRKHGGRGDVRDIVYEEKANVEGLSFDAATNTVVLVKDGALLECATVELRGISIFRYNKITPTGCKLVTKRVPRANSRFTNTQVHLITE</sequence>
<evidence type="ECO:0000313" key="2">
    <source>
        <dbReference type="EMBL" id="WPU67109.1"/>
    </source>
</evidence>
<reference evidence="2 3" key="1">
    <citation type="submission" date="2023-11" db="EMBL/GenBank/DDBJ databases">
        <title>Peredibacter starrii A3.12.</title>
        <authorList>
            <person name="Mitchell R.J."/>
        </authorList>
    </citation>
    <scope>NUCLEOTIDE SEQUENCE [LARGE SCALE GENOMIC DNA]</scope>
    <source>
        <strain evidence="2 3">A3.12</strain>
    </source>
</reference>
<dbReference type="EMBL" id="CP139487">
    <property type="protein sequence ID" value="WPU67109.1"/>
    <property type="molecule type" value="Genomic_DNA"/>
</dbReference>
<gene>
    <name evidence="2" type="ORF">SOO65_10120</name>
</gene>
<organism evidence="2 3">
    <name type="scientific">Peredibacter starrii</name>
    <dbReference type="NCBI Taxonomy" id="28202"/>
    <lineage>
        <taxon>Bacteria</taxon>
        <taxon>Pseudomonadati</taxon>
        <taxon>Bdellovibrionota</taxon>
        <taxon>Bacteriovoracia</taxon>
        <taxon>Bacteriovoracales</taxon>
        <taxon>Bacteriovoracaceae</taxon>
        <taxon>Peredibacter</taxon>
    </lineage>
</organism>
<dbReference type="RefSeq" id="WP_321399976.1">
    <property type="nucleotide sequence ID" value="NZ_CP139487.1"/>
</dbReference>
<dbReference type="KEGG" id="psti:SOO65_10120"/>
<keyword evidence="3" id="KW-1185">Reference proteome</keyword>
<feature type="chain" id="PRO_5043881400" evidence="1">
    <location>
        <begin position="19"/>
        <end position="142"/>
    </location>
</feature>
<dbReference type="Proteomes" id="UP001324634">
    <property type="component" value="Chromosome"/>
</dbReference>
<evidence type="ECO:0000313" key="3">
    <source>
        <dbReference type="Proteomes" id="UP001324634"/>
    </source>
</evidence>
<accession>A0AAX4HV07</accession>
<feature type="signal peptide" evidence="1">
    <location>
        <begin position="1"/>
        <end position="18"/>
    </location>
</feature>
<keyword evidence="1" id="KW-0732">Signal</keyword>
<proteinExistence type="predicted"/>
<protein>
    <submittedName>
        <fullName evidence="2">Uncharacterized protein</fullName>
    </submittedName>
</protein>
<name>A0AAX4HV07_9BACT</name>